<evidence type="ECO:0000313" key="4">
    <source>
        <dbReference type="Proteomes" id="UP000004200"/>
    </source>
</evidence>
<dbReference type="InterPro" id="IPR012223">
    <property type="entry name" value="TEII"/>
</dbReference>
<organism evidence="3 4">
    <name type="scientific">Thiorhodococcus drewsii AZ1</name>
    <dbReference type="NCBI Taxonomy" id="765913"/>
    <lineage>
        <taxon>Bacteria</taxon>
        <taxon>Pseudomonadati</taxon>
        <taxon>Pseudomonadota</taxon>
        <taxon>Gammaproteobacteria</taxon>
        <taxon>Chromatiales</taxon>
        <taxon>Chromatiaceae</taxon>
        <taxon>Thiorhodococcus</taxon>
    </lineage>
</organism>
<sequence length="245" mass="27853">MIDLICLPYAGGGANVFRPWEKEAPRMGVRIHAVCPPGRETRFNETPFREMDPMLDWLEATLPDALRRPYALFGHSLGGCVAYALARRRFLEGRSLPVCLFVSATLPAWRERSHPLHRLDEAGMREQLRAYDPHRFPFDQHPELWETFLPVLRADFRLVETYSPPEEGRTLPVPLVVLSGRQDSVATPSAMSEWRQATDVSFDQILIDDGHFFVCDQPLAVLATVERGLLRVLETSAVDEQIAPY</sequence>
<gene>
    <name evidence="3" type="ORF">ThidrDRAFT_3846</name>
</gene>
<dbReference type="Proteomes" id="UP000004200">
    <property type="component" value="Unassembled WGS sequence"/>
</dbReference>
<comment type="similarity">
    <text evidence="1">Belongs to the thioesterase family.</text>
</comment>
<dbReference type="InterPro" id="IPR029058">
    <property type="entry name" value="AB_hydrolase_fold"/>
</dbReference>
<dbReference type="eggNOG" id="COG3208">
    <property type="taxonomic scope" value="Bacteria"/>
</dbReference>
<dbReference type="PANTHER" id="PTHR11487:SF0">
    <property type="entry name" value="S-ACYL FATTY ACID SYNTHASE THIOESTERASE, MEDIUM CHAIN"/>
    <property type="match status" value="1"/>
</dbReference>
<feature type="domain" description="Thioesterase" evidence="2">
    <location>
        <begin position="4"/>
        <end position="227"/>
    </location>
</feature>
<comment type="caution">
    <text evidence="3">The sequence shown here is derived from an EMBL/GenBank/DDBJ whole genome shotgun (WGS) entry which is preliminary data.</text>
</comment>
<dbReference type="AlphaFoldDB" id="G2E6D3"/>
<dbReference type="RefSeq" id="WP_007042559.1">
    <property type="nucleotide sequence ID" value="NZ_AFWT01000039.1"/>
</dbReference>
<dbReference type="InterPro" id="IPR001031">
    <property type="entry name" value="Thioesterase"/>
</dbReference>
<dbReference type="SUPFAM" id="SSF53474">
    <property type="entry name" value="alpha/beta-Hydrolases"/>
    <property type="match status" value="1"/>
</dbReference>
<evidence type="ECO:0000256" key="1">
    <source>
        <dbReference type="ARBA" id="ARBA00007169"/>
    </source>
</evidence>
<dbReference type="EMBL" id="AFWT01000039">
    <property type="protein sequence ID" value="EGV28391.1"/>
    <property type="molecule type" value="Genomic_DNA"/>
</dbReference>
<dbReference type="OrthoDB" id="8480037at2"/>
<dbReference type="Pfam" id="PF00975">
    <property type="entry name" value="Thioesterase"/>
    <property type="match status" value="1"/>
</dbReference>
<evidence type="ECO:0000313" key="3">
    <source>
        <dbReference type="EMBL" id="EGV28391.1"/>
    </source>
</evidence>
<reference evidence="3 4" key="1">
    <citation type="submission" date="2011-06" db="EMBL/GenBank/DDBJ databases">
        <title>The draft genome of Thiorhodococcus drewsii AZ1.</title>
        <authorList>
            <consortium name="US DOE Joint Genome Institute (JGI-PGF)"/>
            <person name="Lucas S."/>
            <person name="Han J."/>
            <person name="Lapidus A."/>
            <person name="Cheng J.-F."/>
            <person name="Goodwin L."/>
            <person name="Pitluck S."/>
            <person name="Peters L."/>
            <person name="Land M.L."/>
            <person name="Hauser L."/>
            <person name="Vogl K."/>
            <person name="Liu Z."/>
            <person name="Imhoff J."/>
            <person name="Thiel V."/>
            <person name="Frigaard N.-U."/>
            <person name="Bryant D.A."/>
            <person name="Woyke T.J."/>
        </authorList>
    </citation>
    <scope>NUCLEOTIDE SEQUENCE [LARGE SCALE GENOMIC DNA]</scope>
    <source>
        <strain evidence="3 4">AZ1</strain>
    </source>
</reference>
<accession>G2E6D3</accession>
<proteinExistence type="inferred from homology"/>
<name>G2E6D3_9GAMM</name>
<evidence type="ECO:0000259" key="2">
    <source>
        <dbReference type="Pfam" id="PF00975"/>
    </source>
</evidence>
<dbReference type="Gene3D" id="3.40.50.1820">
    <property type="entry name" value="alpha/beta hydrolase"/>
    <property type="match status" value="1"/>
</dbReference>
<dbReference type="STRING" id="765913.ThidrDRAFT_3846"/>
<protein>
    <submittedName>
        <fullName evidence="3">Thioesterase</fullName>
    </submittedName>
</protein>
<dbReference type="PANTHER" id="PTHR11487">
    <property type="entry name" value="THIOESTERASE"/>
    <property type="match status" value="1"/>
</dbReference>
<dbReference type="GO" id="GO:0008610">
    <property type="term" value="P:lipid biosynthetic process"/>
    <property type="evidence" value="ECO:0007669"/>
    <property type="project" value="TreeGrafter"/>
</dbReference>
<keyword evidence="4" id="KW-1185">Reference proteome</keyword>